<organism evidence="1 2">
    <name type="scientific">Sphingomonas lenta</name>
    <dbReference type="NCBI Taxonomy" id="1141887"/>
    <lineage>
        <taxon>Bacteria</taxon>
        <taxon>Pseudomonadati</taxon>
        <taxon>Pseudomonadota</taxon>
        <taxon>Alphaproteobacteria</taxon>
        <taxon>Sphingomonadales</taxon>
        <taxon>Sphingomonadaceae</taxon>
        <taxon>Sphingomonas</taxon>
    </lineage>
</organism>
<protein>
    <submittedName>
        <fullName evidence="1">Uncharacterized protein</fullName>
    </submittedName>
</protein>
<name>A0A2A2SEM7_9SPHN</name>
<dbReference type="RefSeq" id="WP_095997942.1">
    <property type="nucleotide sequence ID" value="NZ_NSLI01000003.1"/>
</dbReference>
<proteinExistence type="predicted"/>
<comment type="caution">
    <text evidence="1">The sequence shown here is derived from an EMBL/GenBank/DDBJ whole genome shotgun (WGS) entry which is preliminary data.</text>
</comment>
<keyword evidence="2" id="KW-1185">Reference proteome</keyword>
<evidence type="ECO:0000313" key="2">
    <source>
        <dbReference type="Proteomes" id="UP000218151"/>
    </source>
</evidence>
<accession>A0A2A2SEM7</accession>
<reference evidence="2" key="1">
    <citation type="submission" date="2017-09" db="EMBL/GenBank/DDBJ databases">
        <authorList>
            <person name="Feng G."/>
            <person name="Zhu H."/>
        </authorList>
    </citation>
    <scope>NUCLEOTIDE SEQUENCE [LARGE SCALE GENOMIC DNA]</scope>
    <source>
        <strain evidence="2">1PNM-20</strain>
    </source>
</reference>
<dbReference type="AlphaFoldDB" id="A0A2A2SEM7"/>
<sequence>MHERNRWIMHIKSLREAHNASILEAERIALADLGWRRWVERQINSDMRCRRMALSHLHHNGEASLIERSGDELTVR</sequence>
<dbReference type="OrthoDB" id="7576756at2"/>
<dbReference type="Proteomes" id="UP000218151">
    <property type="component" value="Unassembled WGS sequence"/>
</dbReference>
<gene>
    <name evidence="1" type="ORF">CKY28_08645</name>
</gene>
<evidence type="ECO:0000313" key="1">
    <source>
        <dbReference type="EMBL" id="PAX07699.1"/>
    </source>
</evidence>
<dbReference type="EMBL" id="NSLI01000003">
    <property type="protein sequence ID" value="PAX07699.1"/>
    <property type="molecule type" value="Genomic_DNA"/>
</dbReference>